<evidence type="ECO:0000313" key="2">
    <source>
        <dbReference type="EMBL" id="NYD88922.1"/>
    </source>
</evidence>
<organism evidence="2 3">
    <name type="scientific">Sphingomonas melonis</name>
    <dbReference type="NCBI Taxonomy" id="152682"/>
    <lineage>
        <taxon>Bacteria</taxon>
        <taxon>Pseudomonadati</taxon>
        <taxon>Pseudomonadota</taxon>
        <taxon>Alphaproteobacteria</taxon>
        <taxon>Sphingomonadales</taxon>
        <taxon>Sphingomonadaceae</taxon>
        <taxon>Sphingomonas</taxon>
    </lineage>
</organism>
<evidence type="ECO:0000256" key="1">
    <source>
        <dbReference type="SAM" id="Phobius"/>
    </source>
</evidence>
<protein>
    <submittedName>
        <fullName evidence="2">Uncharacterized protein</fullName>
    </submittedName>
</protein>
<dbReference type="AlphaFoldDB" id="A0A7Y9K0I6"/>
<keyword evidence="1" id="KW-1133">Transmembrane helix</keyword>
<keyword evidence="1" id="KW-0472">Membrane</keyword>
<dbReference type="EMBL" id="JACCBY010000001">
    <property type="protein sequence ID" value="NYD88922.1"/>
    <property type="molecule type" value="Genomic_DNA"/>
</dbReference>
<feature type="transmembrane region" description="Helical" evidence="1">
    <location>
        <begin position="116"/>
        <end position="137"/>
    </location>
</feature>
<reference evidence="2 3" key="1">
    <citation type="submission" date="2020-08" db="EMBL/GenBank/DDBJ databases">
        <title>The Agave Microbiome: Exploring the role of microbial communities in plant adaptations to desert environments.</title>
        <authorList>
            <person name="Partida-Martinez L.P."/>
        </authorList>
    </citation>
    <scope>NUCLEOTIDE SEQUENCE [LARGE SCALE GENOMIC DNA]</scope>
    <source>
        <strain evidence="2 3">AS2.3</strain>
    </source>
</reference>
<feature type="transmembrane region" description="Helical" evidence="1">
    <location>
        <begin position="28"/>
        <end position="49"/>
    </location>
</feature>
<dbReference type="Proteomes" id="UP000517753">
    <property type="component" value="Unassembled WGS sequence"/>
</dbReference>
<keyword evidence="3" id="KW-1185">Reference proteome</keyword>
<accession>A0A7Y9K0I6</accession>
<proteinExistence type="predicted"/>
<name>A0A7Y9K0I6_9SPHN</name>
<gene>
    <name evidence="2" type="ORF">HD841_000691</name>
</gene>
<feature type="transmembrane region" description="Helical" evidence="1">
    <location>
        <begin position="70"/>
        <end position="96"/>
    </location>
</feature>
<sequence>MSNSSFAAQSVARGPMTVAPPSFDGHGWLVVLNLAGFTAGFGISLMLALKMARDIWRHRDEDKLWHPVTVWRGFGGAVALAMAIRFGPAAMVLWGWDPQQAHATGWLLTFQRFTDPIAFTLGLLALGLFEISGRTMAEHLKREPLPTRLWASRHQLKRPSCIFLLSLIAAIGVVSTR</sequence>
<keyword evidence="1" id="KW-0812">Transmembrane</keyword>
<dbReference type="RefSeq" id="WP_179507459.1">
    <property type="nucleotide sequence ID" value="NZ_JACCBY010000001.1"/>
</dbReference>
<comment type="caution">
    <text evidence="2">The sequence shown here is derived from an EMBL/GenBank/DDBJ whole genome shotgun (WGS) entry which is preliminary data.</text>
</comment>
<evidence type="ECO:0000313" key="3">
    <source>
        <dbReference type="Proteomes" id="UP000517753"/>
    </source>
</evidence>